<keyword evidence="2" id="KW-1185">Reference proteome</keyword>
<evidence type="ECO:0000313" key="1">
    <source>
        <dbReference type="EMBL" id="CAH2229991.1"/>
    </source>
</evidence>
<dbReference type="OrthoDB" id="190265at2759"/>
<evidence type="ECO:0000313" key="2">
    <source>
        <dbReference type="Proteomes" id="UP000838756"/>
    </source>
</evidence>
<dbReference type="EMBL" id="CAKXAJ010024767">
    <property type="protein sequence ID" value="CAH2229991.1"/>
    <property type="molecule type" value="Genomic_DNA"/>
</dbReference>
<proteinExistence type="predicted"/>
<name>A0A8S4R891_9NEOP</name>
<gene>
    <name evidence="1" type="primary">jg20203</name>
    <name evidence="1" type="ORF">PAEG_LOCUS9270</name>
</gene>
<dbReference type="AlphaFoldDB" id="A0A8S4R891"/>
<organism evidence="1 2">
    <name type="scientific">Pararge aegeria aegeria</name>
    <dbReference type="NCBI Taxonomy" id="348720"/>
    <lineage>
        <taxon>Eukaryota</taxon>
        <taxon>Metazoa</taxon>
        <taxon>Ecdysozoa</taxon>
        <taxon>Arthropoda</taxon>
        <taxon>Hexapoda</taxon>
        <taxon>Insecta</taxon>
        <taxon>Pterygota</taxon>
        <taxon>Neoptera</taxon>
        <taxon>Endopterygota</taxon>
        <taxon>Lepidoptera</taxon>
        <taxon>Glossata</taxon>
        <taxon>Ditrysia</taxon>
        <taxon>Papilionoidea</taxon>
        <taxon>Nymphalidae</taxon>
        <taxon>Satyrinae</taxon>
        <taxon>Satyrini</taxon>
        <taxon>Parargina</taxon>
        <taxon>Pararge</taxon>
    </lineage>
</organism>
<sequence length="107" mass="11793">MLWCGQDVYRKDVPSSDLASRHDAAEMPVYITHDITATPLNSLLQSTAGLNASPNWRICPHSPRWAGELVIAVDGSSSTEHAAARSPIYSLSRLVRHPREKEDLRSG</sequence>
<dbReference type="Proteomes" id="UP000838756">
    <property type="component" value="Unassembled WGS sequence"/>
</dbReference>
<protein>
    <submittedName>
        <fullName evidence="1">Jg20203 protein</fullName>
    </submittedName>
</protein>
<accession>A0A8S4R891</accession>
<reference evidence="1" key="1">
    <citation type="submission" date="2022-03" db="EMBL/GenBank/DDBJ databases">
        <authorList>
            <person name="Lindestad O."/>
        </authorList>
    </citation>
    <scope>NUCLEOTIDE SEQUENCE</scope>
</reference>
<comment type="caution">
    <text evidence="1">The sequence shown here is derived from an EMBL/GenBank/DDBJ whole genome shotgun (WGS) entry which is preliminary data.</text>
</comment>